<dbReference type="Proteomes" id="UP000245539">
    <property type="component" value="Unassembled WGS sequence"/>
</dbReference>
<keyword evidence="1" id="KW-0143">Chaperone</keyword>
<evidence type="ECO:0000256" key="2">
    <source>
        <dbReference type="SAM" id="MobiDB-lite"/>
    </source>
</evidence>
<keyword evidence="5" id="KW-1185">Reference proteome</keyword>
<dbReference type="AlphaFoldDB" id="A0A317CKS6"/>
<keyword evidence="3" id="KW-0812">Transmembrane</keyword>
<sequence>MNKSAIQFALYLHEYPEAGLQQWHLMRTLPHGMTEMLQTAASAQKRTEVAHSLGVDENNFQQALVKFLQLVISDSQKSPYRGLATRDQTSLDVCKKHKKLLQNIFHPDKFHHEKSHQLIQQIQQSYDEVIALNSKTDMTTDTPQFTSDTGFYNSEHNDSVMEFQVNHAPRPSSAYRRHESKKQTNYLLVAGIAGLALASLLVVIIVPSNPQEMVRQAVITDTTIPSTPEKKIILAGSTSTTNTSSRSLGSQYQSANSNDSSRIQVLLNEFERGLEGDLINELLRTKNPSQSSKQIMNLFASADQKKVLLHNFSWSLTEQGFYGEGEFLVRFQFSEQNQWVTRKGKSSIVLSDNDSKLLIEQFHFEDNLH</sequence>
<evidence type="ECO:0008006" key="6">
    <source>
        <dbReference type="Google" id="ProtNLM"/>
    </source>
</evidence>
<evidence type="ECO:0000313" key="5">
    <source>
        <dbReference type="Proteomes" id="UP000245539"/>
    </source>
</evidence>
<proteinExistence type="predicted"/>
<dbReference type="RefSeq" id="WP_109836919.1">
    <property type="nucleotide sequence ID" value="NZ_QGKM01000013.1"/>
</dbReference>
<feature type="transmembrane region" description="Helical" evidence="3">
    <location>
        <begin position="186"/>
        <end position="206"/>
    </location>
</feature>
<dbReference type="InterPro" id="IPR036869">
    <property type="entry name" value="J_dom_sf"/>
</dbReference>
<feature type="compositionally biased region" description="Low complexity" evidence="2">
    <location>
        <begin position="237"/>
        <end position="250"/>
    </location>
</feature>
<evidence type="ECO:0000313" key="4">
    <source>
        <dbReference type="EMBL" id="PWQ99158.1"/>
    </source>
</evidence>
<dbReference type="OrthoDB" id="5622104at2"/>
<keyword evidence="3" id="KW-1133">Transmembrane helix</keyword>
<dbReference type="SUPFAM" id="SSF46565">
    <property type="entry name" value="Chaperone J-domain"/>
    <property type="match status" value="1"/>
</dbReference>
<name>A0A317CKS6_9GAMM</name>
<dbReference type="EMBL" id="QGKM01000013">
    <property type="protein sequence ID" value="PWQ99158.1"/>
    <property type="molecule type" value="Genomic_DNA"/>
</dbReference>
<protein>
    <recommendedName>
        <fullName evidence="6">J domain-containing protein</fullName>
    </recommendedName>
</protein>
<evidence type="ECO:0000256" key="3">
    <source>
        <dbReference type="SAM" id="Phobius"/>
    </source>
</evidence>
<comment type="caution">
    <text evidence="4">The sequence shown here is derived from an EMBL/GenBank/DDBJ whole genome shotgun (WGS) entry which is preliminary data.</text>
</comment>
<reference evidence="4 5" key="1">
    <citation type="submission" date="2018-05" db="EMBL/GenBank/DDBJ databases">
        <title>Leucothrix arctica sp. nov., isolated from Arctic seawater.</title>
        <authorList>
            <person name="Choi A."/>
            <person name="Baek K."/>
        </authorList>
    </citation>
    <scope>NUCLEOTIDE SEQUENCE [LARGE SCALE GENOMIC DNA]</scope>
    <source>
        <strain evidence="4 5">JCM 18388</strain>
    </source>
</reference>
<feature type="region of interest" description="Disordered" evidence="2">
    <location>
        <begin position="236"/>
        <end position="255"/>
    </location>
</feature>
<keyword evidence="3" id="KW-0472">Membrane</keyword>
<gene>
    <name evidence="4" type="ORF">DKW60_06915</name>
</gene>
<organism evidence="4 5">
    <name type="scientific">Leucothrix pacifica</name>
    <dbReference type="NCBI Taxonomy" id="1247513"/>
    <lineage>
        <taxon>Bacteria</taxon>
        <taxon>Pseudomonadati</taxon>
        <taxon>Pseudomonadota</taxon>
        <taxon>Gammaproteobacteria</taxon>
        <taxon>Thiotrichales</taxon>
        <taxon>Thiotrichaceae</taxon>
        <taxon>Leucothrix</taxon>
    </lineage>
</organism>
<accession>A0A317CKS6</accession>
<evidence type="ECO:0000256" key="1">
    <source>
        <dbReference type="ARBA" id="ARBA00023186"/>
    </source>
</evidence>